<organism evidence="5 6">
    <name type="scientific">Flavobacterium album</name>
    <dbReference type="NCBI Taxonomy" id="2175091"/>
    <lineage>
        <taxon>Bacteria</taxon>
        <taxon>Pseudomonadati</taxon>
        <taxon>Bacteroidota</taxon>
        <taxon>Flavobacteriia</taxon>
        <taxon>Flavobacteriales</taxon>
        <taxon>Flavobacteriaceae</taxon>
        <taxon>Flavobacterium</taxon>
    </lineage>
</organism>
<dbReference type="Proteomes" id="UP000244929">
    <property type="component" value="Chromosome"/>
</dbReference>
<keyword evidence="1" id="KW-0805">Transcription regulation</keyword>
<dbReference type="Pfam" id="PF12833">
    <property type="entry name" value="HTH_18"/>
    <property type="match status" value="1"/>
</dbReference>
<dbReference type="PANTHER" id="PTHR46796">
    <property type="entry name" value="HTH-TYPE TRANSCRIPTIONAL ACTIVATOR RHAS-RELATED"/>
    <property type="match status" value="1"/>
</dbReference>
<dbReference type="PROSITE" id="PS01124">
    <property type="entry name" value="HTH_ARAC_FAMILY_2"/>
    <property type="match status" value="1"/>
</dbReference>
<protein>
    <recommendedName>
        <fullName evidence="4">HTH araC/xylS-type domain-containing protein</fullName>
    </recommendedName>
</protein>
<sequence>MPNWRWRCFKIAYHCLFKAMEYKVYTPCDELTRQIRYHWSLDAGADAPKERERIFPDGCIELIFNYGELFMKHEPDGSSFLQPRGIIYGQIKSFIEVAPTGKVGLFSTRFNPAGLQPFLNFDVNDFTGKALSVGEIWGDEGIALEKEMIECADNEARKATVEAFLLKRLESIAFDTHDVEYYVDALLQNEGTISIDKLADELSIGKRQLERKFIAAVGLSPKFLSRIIRFQNTLQLIEKKEFISFTNVAYDGGFYDQAHFIKDFKEFTGLNPKQYFSENLEMAKHFVFDE</sequence>
<dbReference type="GO" id="GO:0043565">
    <property type="term" value="F:sequence-specific DNA binding"/>
    <property type="evidence" value="ECO:0007669"/>
    <property type="project" value="InterPro"/>
</dbReference>
<dbReference type="KEGG" id="falb:HYN59_16765"/>
<evidence type="ECO:0000313" key="5">
    <source>
        <dbReference type="EMBL" id="AWH86657.1"/>
    </source>
</evidence>
<dbReference type="InterPro" id="IPR046532">
    <property type="entry name" value="DUF6597"/>
</dbReference>
<keyword evidence="2" id="KW-0238">DNA-binding</keyword>
<dbReference type="PANTHER" id="PTHR46796:SF13">
    <property type="entry name" value="HTH-TYPE TRANSCRIPTIONAL ACTIVATOR RHAS"/>
    <property type="match status" value="1"/>
</dbReference>
<dbReference type="OrthoDB" id="323290at2"/>
<evidence type="ECO:0000313" key="6">
    <source>
        <dbReference type="Proteomes" id="UP000244929"/>
    </source>
</evidence>
<dbReference type="GO" id="GO:0003700">
    <property type="term" value="F:DNA-binding transcription factor activity"/>
    <property type="evidence" value="ECO:0007669"/>
    <property type="project" value="InterPro"/>
</dbReference>
<dbReference type="Pfam" id="PF20240">
    <property type="entry name" value="DUF6597"/>
    <property type="match status" value="1"/>
</dbReference>
<accession>A0A2S1R215</accession>
<gene>
    <name evidence="5" type="ORF">HYN59_16765</name>
</gene>
<keyword evidence="3" id="KW-0804">Transcription</keyword>
<evidence type="ECO:0000259" key="4">
    <source>
        <dbReference type="PROSITE" id="PS01124"/>
    </source>
</evidence>
<evidence type="ECO:0000256" key="3">
    <source>
        <dbReference type="ARBA" id="ARBA00023163"/>
    </source>
</evidence>
<evidence type="ECO:0000256" key="2">
    <source>
        <dbReference type="ARBA" id="ARBA00023125"/>
    </source>
</evidence>
<dbReference type="InterPro" id="IPR018060">
    <property type="entry name" value="HTH_AraC"/>
</dbReference>
<dbReference type="Gene3D" id="1.10.10.60">
    <property type="entry name" value="Homeodomain-like"/>
    <property type="match status" value="1"/>
</dbReference>
<dbReference type="InterPro" id="IPR050204">
    <property type="entry name" value="AraC_XylS_family_regulators"/>
</dbReference>
<proteinExistence type="predicted"/>
<reference evidence="5 6" key="1">
    <citation type="submission" date="2018-04" db="EMBL/GenBank/DDBJ databases">
        <title>Genome sequencing of Flavobacterium sp. HYN0059.</title>
        <authorList>
            <person name="Yi H."/>
            <person name="Baek C."/>
        </authorList>
    </citation>
    <scope>NUCLEOTIDE SEQUENCE [LARGE SCALE GENOMIC DNA]</scope>
    <source>
        <strain evidence="5 6">HYN0059</strain>
    </source>
</reference>
<dbReference type="EMBL" id="CP029186">
    <property type="protein sequence ID" value="AWH86657.1"/>
    <property type="molecule type" value="Genomic_DNA"/>
</dbReference>
<keyword evidence="6" id="KW-1185">Reference proteome</keyword>
<evidence type="ECO:0000256" key="1">
    <source>
        <dbReference type="ARBA" id="ARBA00023015"/>
    </source>
</evidence>
<name>A0A2S1R215_9FLAO</name>
<feature type="domain" description="HTH araC/xylS-type" evidence="4">
    <location>
        <begin position="177"/>
        <end position="278"/>
    </location>
</feature>
<dbReference type="AlphaFoldDB" id="A0A2S1R215"/>
<dbReference type="SUPFAM" id="SSF46689">
    <property type="entry name" value="Homeodomain-like"/>
    <property type="match status" value="1"/>
</dbReference>
<dbReference type="InterPro" id="IPR009057">
    <property type="entry name" value="Homeodomain-like_sf"/>
</dbReference>
<dbReference type="SMART" id="SM00342">
    <property type="entry name" value="HTH_ARAC"/>
    <property type="match status" value="1"/>
</dbReference>